<organism evidence="2 3">
    <name type="scientific">Scylla paramamosain</name>
    <name type="common">Mud crab</name>
    <dbReference type="NCBI Taxonomy" id="85552"/>
    <lineage>
        <taxon>Eukaryota</taxon>
        <taxon>Metazoa</taxon>
        <taxon>Ecdysozoa</taxon>
        <taxon>Arthropoda</taxon>
        <taxon>Crustacea</taxon>
        <taxon>Multicrustacea</taxon>
        <taxon>Malacostraca</taxon>
        <taxon>Eumalacostraca</taxon>
        <taxon>Eucarida</taxon>
        <taxon>Decapoda</taxon>
        <taxon>Pleocyemata</taxon>
        <taxon>Brachyura</taxon>
        <taxon>Eubrachyura</taxon>
        <taxon>Portunoidea</taxon>
        <taxon>Portunidae</taxon>
        <taxon>Portuninae</taxon>
        <taxon>Scylla</taxon>
    </lineage>
</organism>
<evidence type="ECO:0000313" key="2">
    <source>
        <dbReference type="EMBL" id="KAK8387301.1"/>
    </source>
</evidence>
<reference evidence="2 3" key="1">
    <citation type="submission" date="2023-03" db="EMBL/GenBank/DDBJ databases">
        <title>High-quality genome of Scylla paramamosain provides insights in environmental adaptation.</title>
        <authorList>
            <person name="Zhang L."/>
        </authorList>
    </citation>
    <scope>NUCLEOTIDE SEQUENCE [LARGE SCALE GENOMIC DNA]</scope>
    <source>
        <strain evidence="2">LZ_2023a</strain>
        <tissue evidence="2">Muscle</tissue>
    </source>
</reference>
<gene>
    <name evidence="2" type="ORF">O3P69_018113</name>
</gene>
<dbReference type="Proteomes" id="UP001487740">
    <property type="component" value="Unassembled WGS sequence"/>
</dbReference>
<dbReference type="AlphaFoldDB" id="A0AAW0TIU3"/>
<evidence type="ECO:0000313" key="3">
    <source>
        <dbReference type="Proteomes" id="UP001487740"/>
    </source>
</evidence>
<evidence type="ECO:0008006" key="4">
    <source>
        <dbReference type="Google" id="ProtNLM"/>
    </source>
</evidence>
<dbReference type="EMBL" id="JARAKH010000030">
    <property type="protein sequence ID" value="KAK8387301.1"/>
    <property type="molecule type" value="Genomic_DNA"/>
</dbReference>
<feature type="compositionally biased region" description="Pro residues" evidence="1">
    <location>
        <begin position="1"/>
        <end position="11"/>
    </location>
</feature>
<keyword evidence="3" id="KW-1185">Reference proteome</keyword>
<evidence type="ECO:0000256" key="1">
    <source>
        <dbReference type="SAM" id="MobiDB-lite"/>
    </source>
</evidence>
<feature type="region of interest" description="Disordered" evidence="1">
    <location>
        <begin position="1"/>
        <end position="24"/>
    </location>
</feature>
<name>A0AAW0TIU3_SCYPA</name>
<accession>A0AAW0TIU3</accession>
<sequence length="357" mass="40205">MRLRRSPPPLHHTPKHSADHRRGINRPEVPTLQSLLPAHPSVTAPAGHNTVCLRMTGSTSLMDRRRRRLSQSYASRPHKPNSVRVRVPSIRARRTFFEVVGVVGTEKNAGSLAAYMRPPAAVNLPPTASELAHSSPTCHLQPSISHLTSYPRAPVYYVPPPYGSVLGSLLWCVYFNDILELVPEAQAYADNYALTFTCDRNHHQDTYDRINIVMQSIATWGRRWQLTFAPEKSQGLHISMRREGAHPQPPSLKAAHCLSSSPSPLSMLDRIQARAQRMVHLRDQNQQHSFQPLQQRRDVAGLCVMYKALRQQTPHLAPLRLPSPPIPTHDTRTAGQSDHHLTIAVHFARTESSLRFF</sequence>
<comment type="caution">
    <text evidence="2">The sequence shown here is derived from an EMBL/GenBank/DDBJ whole genome shotgun (WGS) entry which is preliminary data.</text>
</comment>
<protein>
    <recommendedName>
        <fullName evidence="4">Reverse transcriptase domain-containing protein</fullName>
    </recommendedName>
</protein>
<proteinExistence type="predicted"/>